<evidence type="ECO:0000313" key="3">
    <source>
        <dbReference type="Proteomes" id="UP000053681"/>
    </source>
</evidence>
<keyword evidence="3" id="KW-1185">Reference proteome</keyword>
<dbReference type="RefSeq" id="WP_062687002.1">
    <property type="nucleotide sequence ID" value="NZ_KQ758666.1"/>
</dbReference>
<keyword evidence="1" id="KW-1133">Transmembrane helix</keyword>
<comment type="caution">
    <text evidence="2">The sequence shown here is derived from an EMBL/GenBank/DDBJ whole genome shotgun (WGS) entry which is preliminary data.</text>
</comment>
<sequence length="83" mass="9037">MHTKKDMQKTLRIGLMLYAVLMTIGGTAVLGIIIGLVPSEQLKHAINLMLAMGGLFYGTAIIALIIRAKFTKKQQEVGGNDHE</sequence>
<proteinExistence type="predicted"/>
<feature type="transmembrane region" description="Helical" evidence="1">
    <location>
        <begin position="46"/>
        <end position="66"/>
    </location>
</feature>
<keyword evidence="1" id="KW-0812">Transmembrane</keyword>
<reference evidence="2 3" key="1">
    <citation type="submission" date="2015-11" db="EMBL/GenBank/DDBJ databases">
        <title>Bacillus caseinolyticus sp nov.</title>
        <authorList>
            <person name="Dastager S.G."/>
            <person name="Mawlankar R."/>
        </authorList>
    </citation>
    <scope>NUCLEOTIDE SEQUENCE [LARGE SCALE GENOMIC DNA]</scope>
    <source>
        <strain evidence="2 3">SGD-V-76</strain>
    </source>
</reference>
<keyword evidence="1" id="KW-0472">Membrane</keyword>
<dbReference type="Proteomes" id="UP000053681">
    <property type="component" value="Unassembled WGS sequence"/>
</dbReference>
<protein>
    <submittedName>
        <fullName evidence="2">Uncharacterized protein</fullName>
    </submittedName>
</protein>
<dbReference type="EMBL" id="LNQP01000051">
    <property type="protein sequence ID" value="KSU87191.1"/>
    <property type="molecule type" value="Genomic_DNA"/>
</dbReference>
<gene>
    <name evidence="2" type="ORF">AS180_14585</name>
</gene>
<organism evidence="2 3">
    <name type="scientific">Priestia veravalensis</name>
    <dbReference type="NCBI Taxonomy" id="1414648"/>
    <lineage>
        <taxon>Bacteria</taxon>
        <taxon>Bacillati</taxon>
        <taxon>Bacillota</taxon>
        <taxon>Bacilli</taxon>
        <taxon>Bacillales</taxon>
        <taxon>Bacillaceae</taxon>
        <taxon>Priestia</taxon>
    </lineage>
</organism>
<feature type="transmembrane region" description="Helical" evidence="1">
    <location>
        <begin position="12"/>
        <end position="34"/>
    </location>
</feature>
<evidence type="ECO:0000256" key="1">
    <source>
        <dbReference type="SAM" id="Phobius"/>
    </source>
</evidence>
<dbReference type="AlphaFoldDB" id="A0A0V8JJG1"/>
<name>A0A0V8JJG1_9BACI</name>
<accession>A0A0V8JJG1</accession>
<evidence type="ECO:0000313" key="2">
    <source>
        <dbReference type="EMBL" id="KSU87191.1"/>
    </source>
</evidence>